<dbReference type="PANTHER" id="PTHR30336:SF20">
    <property type="entry name" value="DUF218 DOMAIN-CONTAINING PROTEIN"/>
    <property type="match status" value="1"/>
</dbReference>
<dbReference type="OrthoDB" id="9809813at2"/>
<accession>A0A1I0NRE2</accession>
<dbReference type="EMBL" id="FOJB01000001">
    <property type="protein sequence ID" value="SEW04000.1"/>
    <property type="molecule type" value="Genomic_DNA"/>
</dbReference>
<dbReference type="STRING" id="1173584.SAMN05444851_1029"/>
<reference evidence="2 3" key="1">
    <citation type="submission" date="2016-10" db="EMBL/GenBank/DDBJ databases">
        <authorList>
            <person name="de Groot N.N."/>
        </authorList>
    </citation>
    <scope>NUCLEOTIDE SEQUENCE [LARGE SCALE GENOMIC DNA]</scope>
    <source>
        <strain evidence="2 3">DSM 29439</strain>
    </source>
</reference>
<dbReference type="Proteomes" id="UP000199650">
    <property type="component" value="Unassembled WGS sequence"/>
</dbReference>
<feature type="domain" description="DUF218" evidence="1">
    <location>
        <begin position="4"/>
        <end position="121"/>
    </location>
</feature>
<proteinExistence type="predicted"/>
<protein>
    <submittedName>
        <fullName evidence="2">DUF218 domain-containing protein</fullName>
    </submittedName>
</protein>
<dbReference type="PANTHER" id="PTHR30336">
    <property type="entry name" value="INNER MEMBRANE PROTEIN, PROBABLE PERMEASE"/>
    <property type="match status" value="1"/>
</dbReference>
<dbReference type="Gene3D" id="3.40.50.620">
    <property type="entry name" value="HUPs"/>
    <property type="match status" value="1"/>
</dbReference>
<name>A0A1I0NRE2_9RHOB</name>
<dbReference type="CDD" id="cd06259">
    <property type="entry name" value="YdcF-like"/>
    <property type="match status" value="1"/>
</dbReference>
<dbReference type="AlphaFoldDB" id="A0A1I0NRE2"/>
<dbReference type="Pfam" id="PF02698">
    <property type="entry name" value="DUF218"/>
    <property type="match status" value="1"/>
</dbReference>
<sequence length="164" mass="17691">MTRVAIVLGAAVRPDGSPSPALLRRARAAAGLYGDGKVSKIIASGGVPRAGRSEASVIGEVCKQAGVPTSAIMIEEASSNTLENIKYSKALLPPDAQVVLVTDRYHAFRARLTAREFGLTPECFSPALRPNRIDRIIRGYLREAAAVLLYAMRRAQRFISRQSL</sequence>
<keyword evidence="3" id="KW-1185">Reference proteome</keyword>
<evidence type="ECO:0000259" key="1">
    <source>
        <dbReference type="Pfam" id="PF02698"/>
    </source>
</evidence>
<dbReference type="GO" id="GO:0005886">
    <property type="term" value="C:plasma membrane"/>
    <property type="evidence" value="ECO:0007669"/>
    <property type="project" value="TreeGrafter"/>
</dbReference>
<evidence type="ECO:0000313" key="3">
    <source>
        <dbReference type="Proteomes" id="UP000199650"/>
    </source>
</evidence>
<evidence type="ECO:0000313" key="2">
    <source>
        <dbReference type="EMBL" id="SEW04000.1"/>
    </source>
</evidence>
<dbReference type="InterPro" id="IPR051599">
    <property type="entry name" value="Cell_Envelope_Assoc"/>
</dbReference>
<dbReference type="RefSeq" id="WP_091428873.1">
    <property type="nucleotide sequence ID" value="NZ_FOJB01000001.1"/>
</dbReference>
<dbReference type="InterPro" id="IPR014729">
    <property type="entry name" value="Rossmann-like_a/b/a_fold"/>
</dbReference>
<gene>
    <name evidence="2" type="ORF">SAMN05444851_1029</name>
</gene>
<dbReference type="InterPro" id="IPR003848">
    <property type="entry name" value="DUF218"/>
</dbReference>
<organism evidence="2 3">
    <name type="scientific">Aliiroseovarius sediminilitoris</name>
    <dbReference type="NCBI Taxonomy" id="1173584"/>
    <lineage>
        <taxon>Bacteria</taxon>
        <taxon>Pseudomonadati</taxon>
        <taxon>Pseudomonadota</taxon>
        <taxon>Alphaproteobacteria</taxon>
        <taxon>Rhodobacterales</taxon>
        <taxon>Paracoccaceae</taxon>
        <taxon>Aliiroseovarius</taxon>
    </lineage>
</organism>